<sequence length="582" mass="58945">MTQPHPDKETTTMLEEKNKGKQKAAGGASNSPKGKKRKTSAGSDSDSDYTPTSPTSPAPTATRRSSARIRRATTTDSPPAAEGNVGQHAAESSTAADTPRRDAENHERSTTSPAPEPIILKLPRLGSATRRNSMAANATATGSRVGEAVATSWTSTDVEMDGSGADEATGTNTTSAPEVTDNTTPPGAAVETKKKKAANNNKKRERDAQQLAEAEAARQSAAAEQGEGAAPPAEPAGDGQGMKEPTVSEAGSSGTPRPPAKKRKTNKKGAGTPTGSDEGERQEPGDATGTTEDPQPLSEEEFACLMLVLYSGARFAPPEGTLVPFLIEKGLWKEVQDAPEWDGPHIPLSPPPSPHLPGADLDLSNVPDSSLNEEAPAAPAPAAPLRRTRSATVAATAAAASATANGGPSQPISGGHGTTQVWSRESVAAAAIAAAAPKPSAPKPSIPKPSVPKPSRSTARGPNKPSGSSAGEETTILGPSSTPGVGETGVLPNTSTSRAVPNGVPALSVSRFAPEGSILHYIDSGAGAAVAASAYGGNGVTNDAPAASVSPASAEAATEAVMDSLEAQMDLDDIFDYPAYTA</sequence>
<organism evidence="2 3">
    <name type="scientific">Vanrija albida</name>
    <dbReference type="NCBI Taxonomy" id="181172"/>
    <lineage>
        <taxon>Eukaryota</taxon>
        <taxon>Fungi</taxon>
        <taxon>Dikarya</taxon>
        <taxon>Basidiomycota</taxon>
        <taxon>Agaricomycotina</taxon>
        <taxon>Tremellomycetes</taxon>
        <taxon>Trichosporonales</taxon>
        <taxon>Trichosporonaceae</taxon>
        <taxon>Vanrija</taxon>
    </lineage>
</organism>
<feature type="region of interest" description="Disordered" evidence="1">
    <location>
        <begin position="432"/>
        <end position="498"/>
    </location>
</feature>
<name>A0ABR3Q3S3_9TREE</name>
<feature type="compositionally biased region" description="Polar residues" evidence="1">
    <location>
        <begin position="456"/>
        <end position="483"/>
    </location>
</feature>
<evidence type="ECO:0000256" key="1">
    <source>
        <dbReference type="SAM" id="MobiDB-lite"/>
    </source>
</evidence>
<dbReference type="Proteomes" id="UP001565368">
    <property type="component" value="Unassembled WGS sequence"/>
</dbReference>
<evidence type="ECO:0000313" key="3">
    <source>
        <dbReference type="Proteomes" id="UP001565368"/>
    </source>
</evidence>
<feature type="region of interest" description="Disordered" evidence="1">
    <location>
        <begin position="1"/>
        <end position="299"/>
    </location>
</feature>
<dbReference type="EMBL" id="JBBXJM010000003">
    <property type="protein sequence ID" value="KAL1409410.1"/>
    <property type="molecule type" value="Genomic_DNA"/>
</dbReference>
<feature type="compositionally biased region" description="Low complexity" evidence="1">
    <location>
        <begin position="390"/>
        <end position="404"/>
    </location>
</feature>
<keyword evidence="3" id="KW-1185">Reference proteome</keyword>
<feature type="compositionally biased region" description="Polar residues" evidence="1">
    <location>
        <begin position="406"/>
        <end position="420"/>
    </location>
</feature>
<feature type="compositionally biased region" description="Polar residues" evidence="1">
    <location>
        <begin position="129"/>
        <end position="142"/>
    </location>
</feature>
<accession>A0ABR3Q3S3</accession>
<feature type="compositionally biased region" description="Pro residues" evidence="1">
    <location>
        <begin position="439"/>
        <end position="452"/>
    </location>
</feature>
<proteinExistence type="predicted"/>
<comment type="caution">
    <text evidence="2">The sequence shown here is derived from an EMBL/GenBank/DDBJ whole genome shotgun (WGS) entry which is preliminary data.</text>
</comment>
<protein>
    <submittedName>
        <fullName evidence="2">Uncharacterized protein</fullName>
    </submittedName>
</protein>
<feature type="compositionally biased region" description="Basic and acidic residues" evidence="1">
    <location>
        <begin position="98"/>
        <end position="109"/>
    </location>
</feature>
<gene>
    <name evidence="2" type="ORF">Q8F55_003393</name>
</gene>
<feature type="compositionally biased region" description="Basic and acidic residues" evidence="1">
    <location>
        <begin position="1"/>
        <end position="19"/>
    </location>
</feature>
<dbReference type="GeneID" id="95984436"/>
<dbReference type="RefSeq" id="XP_069209354.1">
    <property type="nucleotide sequence ID" value="XM_069351936.1"/>
</dbReference>
<reference evidence="2 3" key="1">
    <citation type="submission" date="2023-08" db="EMBL/GenBank/DDBJ databases">
        <title>Annotated Genome Sequence of Vanrija albida AlHP1.</title>
        <authorList>
            <person name="Herzog R."/>
        </authorList>
    </citation>
    <scope>NUCLEOTIDE SEQUENCE [LARGE SCALE GENOMIC DNA]</scope>
    <source>
        <strain evidence="2 3">AlHP1</strain>
    </source>
</reference>
<feature type="region of interest" description="Disordered" evidence="1">
    <location>
        <begin position="338"/>
        <end position="420"/>
    </location>
</feature>
<evidence type="ECO:0000313" key="2">
    <source>
        <dbReference type="EMBL" id="KAL1409410.1"/>
    </source>
</evidence>
<feature type="compositionally biased region" description="Low complexity" evidence="1">
    <location>
        <begin position="48"/>
        <end position="64"/>
    </location>
</feature>
<feature type="compositionally biased region" description="Low complexity" evidence="1">
    <location>
        <begin position="209"/>
        <end position="237"/>
    </location>
</feature>
<feature type="compositionally biased region" description="Polar residues" evidence="1">
    <location>
        <begin position="169"/>
        <end position="185"/>
    </location>
</feature>